<dbReference type="AlphaFoldDB" id="A0AAD4T6N3"/>
<evidence type="ECO:0000313" key="3">
    <source>
        <dbReference type="Proteomes" id="UP001202328"/>
    </source>
</evidence>
<proteinExistence type="predicted"/>
<dbReference type="EMBL" id="JAJJMB010004060">
    <property type="protein sequence ID" value="KAI3944194.1"/>
    <property type="molecule type" value="Genomic_DNA"/>
</dbReference>
<evidence type="ECO:0000313" key="2">
    <source>
        <dbReference type="EMBL" id="KAI3944194.1"/>
    </source>
</evidence>
<gene>
    <name evidence="2" type="ORF">MKW98_016424</name>
</gene>
<organism evidence="2 3">
    <name type="scientific">Papaver atlanticum</name>
    <dbReference type="NCBI Taxonomy" id="357466"/>
    <lineage>
        <taxon>Eukaryota</taxon>
        <taxon>Viridiplantae</taxon>
        <taxon>Streptophyta</taxon>
        <taxon>Embryophyta</taxon>
        <taxon>Tracheophyta</taxon>
        <taxon>Spermatophyta</taxon>
        <taxon>Magnoliopsida</taxon>
        <taxon>Ranunculales</taxon>
        <taxon>Papaveraceae</taxon>
        <taxon>Papaveroideae</taxon>
        <taxon>Papaver</taxon>
    </lineage>
</organism>
<keyword evidence="3" id="KW-1185">Reference proteome</keyword>
<protein>
    <submittedName>
        <fullName evidence="2">Uncharacterized protein</fullName>
    </submittedName>
</protein>
<sequence length="78" mass="8928">MQVDREDCGEAEAGNNESKQRKTDGIGELKMQKRSKMKLQNHAGCSWMCVDAMDIKSKMKLQNHARCSWMEAFISFAE</sequence>
<reference evidence="2" key="1">
    <citation type="submission" date="2022-04" db="EMBL/GenBank/DDBJ databases">
        <title>A functionally conserved STORR gene fusion in Papaver species that diverged 16.8 million years ago.</title>
        <authorList>
            <person name="Catania T."/>
        </authorList>
    </citation>
    <scope>NUCLEOTIDE SEQUENCE</scope>
    <source>
        <strain evidence="2">S-188037</strain>
    </source>
</reference>
<evidence type="ECO:0000256" key="1">
    <source>
        <dbReference type="SAM" id="MobiDB-lite"/>
    </source>
</evidence>
<name>A0AAD4T6N3_9MAGN</name>
<feature type="region of interest" description="Disordered" evidence="1">
    <location>
        <begin position="1"/>
        <end position="25"/>
    </location>
</feature>
<dbReference type="Proteomes" id="UP001202328">
    <property type="component" value="Unassembled WGS sequence"/>
</dbReference>
<accession>A0AAD4T6N3</accession>
<comment type="caution">
    <text evidence="2">The sequence shown here is derived from an EMBL/GenBank/DDBJ whole genome shotgun (WGS) entry which is preliminary data.</text>
</comment>